<reference evidence="16 17" key="1">
    <citation type="journal article" date="2016" name="PLoS Pathog.">
        <title>Biosynthesis of antibiotic leucinostatins in bio-control fungus Purpureocillium lilacinum and their inhibition on phytophthora revealed by genome mining.</title>
        <authorList>
            <person name="Wang G."/>
            <person name="Liu Z."/>
            <person name="Lin R."/>
            <person name="Li E."/>
            <person name="Mao Z."/>
            <person name="Ling J."/>
            <person name="Yang Y."/>
            <person name="Yin W.B."/>
            <person name="Xie B."/>
        </authorList>
    </citation>
    <scope>NUCLEOTIDE SEQUENCE [LARGE SCALE GENOMIC DNA]</scope>
    <source>
        <strain evidence="16">170</strain>
    </source>
</reference>
<keyword evidence="11" id="KW-0624">Polysaccharide degradation</keyword>
<evidence type="ECO:0000256" key="6">
    <source>
        <dbReference type="ARBA" id="ARBA00022801"/>
    </source>
</evidence>
<evidence type="ECO:0000256" key="4">
    <source>
        <dbReference type="ARBA" id="ARBA00012780"/>
    </source>
</evidence>
<dbReference type="GO" id="GO:0009277">
    <property type="term" value="C:fungal-type cell wall"/>
    <property type="evidence" value="ECO:0007669"/>
    <property type="project" value="TreeGrafter"/>
</dbReference>
<comment type="function">
    <text evidence="12">Glucanases play a role in cell expansion during growth, in cell-cell fusion during mating, and in spore release during sporulation. This enzyme may be involved in beta-glucan degradation. Active on laminarin and lichenan.</text>
</comment>
<keyword evidence="15" id="KW-0732">Signal</keyword>
<evidence type="ECO:0000256" key="5">
    <source>
        <dbReference type="ARBA" id="ARBA00022475"/>
    </source>
</evidence>
<dbReference type="OrthoDB" id="77201at2759"/>
<protein>
    <recommendedName>
        <fullName evidence="4">glucan endo-1,3-beta-D-glucosidase</fullName>
        <ecNumber evidence="4">3.2.1.39</ecNumber>
    </recommendedName>
    <alternativeName>
        <fullName evidence="14">Endo-1,3-beta-glucanase btgC</fullName>
    </alternativeName>
    <alternativeName>
        <fullName evidence="13">Laminarinase btgC</fullName>
    </alternativeName>
</protein>
<keyword evidence="6 16" id="KW-0378">Hydrolase</keyword>
<comment type="similarity">
    <text evidence="3">Belongs to the glycosyl hydrolase 17 family.</text>
</comment>
<gene>
    <name evidence="16" type="ORF">VFPPC_14815</name>
</gene>
<evidence type="ECO:0000256" key="13">
    <source>
        <dbReference type="ARBA" id="ARBA00042373"/>
    </source>
</evidence>
<dbReference type="EC" id="3.2.1.39" evidence="4"/>
<dbReference type="KEGG" id="pchm:VFPPC_14815"/>
<organism evidence="16 17">
    <name type="scientific">Pochonia chlamydosporia 170</name>
    <dbReference type="NCBI Taxonomy" id="1380566"/>
    <lineage>
        <taxon>Eukaryota</taxon>
        <taxon>Fungi</taxon>
        <taxon>Dikarya</taxon>
        <taxon>Ascomycota</taxon>
        <taxon>Pezizomycotina</taxon>
        <taxon>Sordariomycetes</taxon>
        <taxon>Hypocreomycetidae</taxon>
        <taxon>Hypocreales</taxon>
        <taxon>Clavicipitaceae</taxon>
        <taxon>Pochonia</taxon>
    </lineage>
</organism>
<dbReference type="GeneID" id="28856577"/>
<dbReference type="GO" id="GO:0000272">
    <property type="term" value="P:polysaccharide catabolic process"/>
    <property type="evidence" value="ECO:0007669"/>
    <property type="project" value="UniProtKB-KW"/>
</dbReference>
<proteinExistence type="inferred from homology"/>
<dbReference type="SUPFAM" id="SSF51445">
    <property type="entry name" value="(Trans)glycosidases"/>
    <property type="match status" value="1"/>
</dbReference>
<evidence type="ECO:0000256" key="1">
    <source>
        <dbReference type="ARBA" id="ARBA00000382"/>
    </source>
</evidence>
<evidence type="ECO:0000256" key="12">
    <source>
        <dbReference type="ARBA" id="ARBA00037649"/>
    </source>
</evidence>
<evidence type="ECO:0000256" key="8">
    <source>
        <dbReference type="ARBA" id="ARBA00023180"/>
    </source>
</evidence>
<evidence type="ECO:0000256" key="10">
    <source>
        <dbReference type="ARBA" id="ARBA00023316"/>
    </source>
</evidence>
<dbReference type="GO" id="GO:0005576">
    <property type="term" value="C:extracellular region"/>
    <property type="evidence" value="ECO:0007669"/>
    <property type="project" value="TreeGrafter"/>
</dbReference>
<evidence type="ECO:0000313" key="17">
    <source>
        <dbReference type="Proteomes" id="UP000078397"/>
    </source>
</evidence>
<accession>A0A179F4N8</accession>
<dbReference type="PANTHER" id="PTHR16631">
    <property type="entry name" value="GLUCAN 1,3-BETA-GLUCOSIDASE"/>
    <property type="match status" value="1"/>
</dbReference>
<dbReference type="RefSeq" id="XP_018138231.1">
    <property type="nucleotide sequence ID" value="XM_018292583.1"/>
</dbReference>
<evidence type="ECO:0000256" key="11">
    <source>
        <dbReference type="ARBA" id="ARBA00023326"/>
    </source>
</evidence>
<comment type="caution">
    <text evidence="16">The sequence shown here is derived from an EMBL/GenBank/DDBJ whole genome shotgun (WGS) entry which is preliminary data.</text>
</comment>
<evidence type="ECO:0000256" key="9">
    <source>
        <dbReference type="ARBA" id="ARBA00023277"/>
    </source>
</evidence>
<evidence type="ECO:0000256" key="3">
    <source>
        <dbReference type="ARBA" id="ARBA00008773"/>
    </source>
</evidence>
<keyword evidence="5" id="KW-1003">Cell membrane</keyword>
<evidence type="ECO:0000313" key="16">
    <source>
        <dbReference type="EMBL" id="OAQ60321.1"/>
    </source>
</evidence>
<comment type="subcellular location">
    <subcellularLocation>
        <location evidence="2">Cell membrane</location>
        <topology evidence="2">Single-pass type II membrane protein</topology>
    </subcellularLocation>
</comment>
<feature type="chain" id="PRO_5008101302" description="glucan endo-1,3-beta-D-glucosidase" evidence="15">
    <location>
        <begin position="26"/>
        <end position="332"/>
    </location>
</feature>
<keyword evidence="7" id="KW-0472">Membrane</keyword>
<keyword evidence="9" id="KW-0119">Carbohydrate metabolism</keyword>
<keyword evidence="17" id="KW-1185">Reference proteome</keyword>
<dbReference type="GO" id="GO:0005886">
    <property type="term" value="C:plasma membrane"/>
    <property type="evidence" value="ECO:0007669"/>
    <property type="project" value="UniProtKB-SubCell"/>
</dbReference>
<dbReference type="Proteomes" id="UP000078397">
    <property type="component" value="Unassembled WGS sequence"/>
</dbReference>
<dbReference type="GO" id="GO:0071555">
    <property type="term" value="P:cell wall organization"/>
    <property type="evidence" value="ECO:0007669"/>
    <property type="project" value="UniProtKB-KW"/>
</dbReference>
<dbReference type="InterPro" id="IPR017853">
    <property type="entry name" value="GH"/>
</dbReference>
<dbReference type="GO" id="GO:0042973">
    <property type="term" value="F:glucan endo-1,3-beta-D-glucosidase activity"/>
    <property type="evidence" value="ECO:0007669"/>
    <property type="project" value="UniProtKB-EC"/>
</dbReference>
<dbReference type="PANTHER" id="PTHR16631:SF17">
    <property type="entry name" value="GLUCAN ENDO-1,3-BETA-GLUCOSIDASE BTGC"/>
    <property type="match status" value="1"/>
</dbReference>
<dbReference type="GO" id="GO:0009986">
    <property type="term" value="C:cell surface"/>
    <property type="evidence" value="ECO:0007669"/>
    <property type="project" value="TreeGrafter"/>
</dbReference>
<dbReference type="AlphaFoldDB" id="A0A179F4N8"/>
<feature type="signal peptide" evidence="15">
    <location>
        <begin position="1"/>
        <end position="25"/>
    </location>
</feature>
<sequence>MSLRTALTLTSFLASLLGLANVANACFPALGTSRPDTLPDNNSNWWCNPSDEYAFLGFSYDVTACQDSSQLRKDFKNMREKFNSRYVRLHGACDSKSFYDEVIEAAWENNLGVHALVWFGSDGDDRWRSRRDALFATLHSNPKAPFVTRVVQFGSQPLFDSVLDPAALAQQVKTAQANLKPLGIPVTISELAFGYQQHGVEVLDAIDSINANMLPYLNKNASTGANAWPAVLEDLDWFIAHGKGKKIYLDENGWPSATSPEVQPNSPNAVADVSNEEAYYKLLDSKCEVFRGVAGGGVGWFSHMYSDQKEPGYGIYDSNGMLKFPFQPRTEC</sequence>
<name>A0A179F4N8_METCM</name>
<dbReference type="EMBL" id="LSBJ02000009">
    <property type="protein sequence ID" value="OAQ60321.1"/>
    <property type="molecule type" value="Genomic_DNA"/>
</dbReference>
<evidence type="ECO:0000256" key="15">
    <source>
        <dbReference type="SAM" id="SignalP"/>
    </source>
</evidence>
<keyword evidence="8" id="KW-0325">Glycoprotein</keyword>
<keyword evidence="10" id="KW-0961">Cell wall biogenesis/degradation</keyword>
<evidence type="ECO:0000256" key="14">
    <source>
        <dbReference type="ARBA" id="ARBA00043078"/>
    </source>
</evidence>
<dbReference type="InterPro" id="IPR050732">
    <property type="entry name" value="Beta-glucan_modifiers"/>
</dbReference>
<evidence type="ECO:0000256" key="2">
    <source>
        <dbReference type="ARBA" id="ARBA00004401"/>
    </source>
</evidence>
<evidence type="ECO:0000256" key="7">
    <source>
        <dbReference type="ARBA" id="ARBA00023136"/>
    </source>
</evidence>
<comment type="catalytic activity">
    <reaction evidence="1">
        <text>Hydrolysis of (1-&gt;3)-beta-D-glucosidic linkages in (1-&gt;3)-beta-D-glucans.</text>
        <dbReference type="EC" id="3.2.1.39"/>
    </reaction>
</comment>